<evidence type="ECO:0000256" key="1">
    <source>
        <dbReference type="SAM" id="MobiDB-lite"/>
    </source>
</evidence>
<dbReference type="HOGENOM" id="CLU_2863266_0_0_11"/>
<dbReference type="AlphaFoldDB" id="J7L1M8"/>
<reference evidence="2 3" key="1">
    <citation type="journal article" date="2012" name="J. Bacteriol.">
        <title>Whole-Genome Sequence of Nocardiopsis alba Strain ATCC BAA-2165, Associated with Honeybees.</title>
        <authorList>
            <person name="Qiao J."/>
            <person name="Chen L."/>
            <person name="Li Y."/>
            <person name="Wang J."/>
            <person name="Zhang W."/>
            <person name="Chen S."/>
        </authorList>
    </citation>
    <scope>NUCLEOTIDE SEQUENCE [LARGE SCALE GENOMIC DNA]</scope>
    <source>
        <strain evidence="3">ATCC BAA-2165 / BE74</strain>
    </source>
</reference>
<accession>J7L1M8</accession>
<reference evidence="3" key="2">
    <citation type="submission" date="2012-08" db="EMBL/GenBank/DDBJ databases">
        <title>Whole-genome sequence of Nocardiopsis alba strain ATCC BAA-2165 associated with honeybees.</title>
        <authorList>
            <person name="Qiao J."/>
            <person name="Chen L."/>
            <person name="Li Y."/>
            <person name="Wang J."/>
            <person name="Zhang W."/>
            <person name="Chen S."/>
        </authorList>
    </citation>
    <scope>NUCLEOTIDE SEQUENCE [LARGE SCALE GENOMIC DNA]</scope>
    <source>
        <strain evidence="3">ATCC BAA-2165 / BE74</strain>
    </source>
</reference>
<proteinExistence type="predicted"/>
<dbReference type="Proteomes" id="UP000003779">
    <property type="component" value="Chromosome"/>
</dbReference>
<dbReference type="STRING" id="1205910.B005_4043"/>
<name>J7L1M8_NOCAA</name>
<organism evidence="2 3">
    <name type="scientific">Nocardiopsis alba (strain ATCC BAA-2165 / BE74)</name>
    <dbReference type="NCBI Taxonomy" id="1205910"/>
    <lineage>
        <taxon>Bacteria</taxon>
        <taxon>Bacillati</taxon>
        <taxon>Actinomycetota</taxon>
        <taxon>Actinomycetes</taxon>
        <taxon>Streptosporangiales</taxon>
        <taxon>Nocardiopsidaceae</taxon>
        <taxon>Nocardiopsis</taxon>
    </lineage>
</organism>
<sequence length="64" mass="6913">MYSSVQGSGRVENDRTQDVRSGARGLRRLCSTGGISESGSAPWVASSRALAVWWLLEIEMPSSL</sequence>
<feature type="region of interest" description="Disordered" evidence="1">
    <location>
        <begin position="1"/>
        <end position="23"/>
    </location>
</feature>
<protein>
    <submittedName>
        <fullName evidence="2">Uncharacterized protein</fullName>
    </submittedName>
</protein>
<dbReference type="EMBL" id="CP003788">
    <property type="protein sequence ID" value="AFR06656.1"/>
    <property type="molecule type" value="Genomic_DNA"/>
</dbReference>
<evidence type="ECO:0000313" key="2">
    <source>
        <dbReference type="EMBL" id="AFR06656.1"/>
    </source>
</evidence>
<dbReference type="KEGG" id="nal:B005_4043"/>
<gene>
    <name evidence="2" type="ordered locus">B005_4043</name>
</gene>
<evidence type="ECO:0000313" key="3">
    <source>
        <dbReference type="Proteomes" id="UP000003779"/>
    </source>
</evidence>